<evidence type="ECO:0000313" key="1">
    <source>
        <dbReference type="EMBL" id="XBH06276.1"/>
    </source>
</evidence>
<name>A0AAU7CM29_9BACT</name>
<organism evidence="1">
    <name type="scientific">Singulisphaera sp. Ch08</name>
    <dbReference type="NCBI Taxonomy" id="3120278"/>
    <lineage>
        <taxon>Bacteria</taxon>
        <taxon>Pseudomonadati</taxon>
        <taxon>Planctomycetota</taxon>
        <taxon>Planctomycetia</taxon>
        <taxon>Isosphaerales</taxon>
        <taxon>Isosphaeraceae</taxon>
        <taxon>Singulisphaera</taxon>
    </lineage>
</organism>
<protein>
    <submittedName>
        <fullName evidence="1">Uncharacterized protein</fullName>
    </submittedName>
</protein>
<proteinExistence type="predicted"/>
<dbReference type="AlphaFoldDB" id="A0AAU7CM29"/>
<dbReference type="RefSeq" id="WP_406699126.1">
    <property type="nucleotide sequence ID" value="NZ_CP155447.1"/>
</dbReference>
<gene>
    <name evidence="1" type="ORF">V5E97_09625</name>
</gene>
<reference evidence="1" key="1">
    <citation type="submission" date="2024-05" db="EMBL/GenBank/DDBJ databases">
        <title>Planctomycetes of the genus Singulisphaera possess chitinolytic capabilities.</title>
        <authorList>
            <person name="Ivanova A."/>
        </authorList>
    </citation>
    <scope>NUCLEOTIDE SEQUENCE</scope>
    <source>
        <strain evidence="1">Ch08T</strain>
    </source>
</reference>
<sequence>MEHAIKIRIEFGLTHSARMSPASGPDGHKATIRALLEMLTMEEVPAGLAIEGKSGNVTAYVKPTRFDIGFDRHTPDTHHIEMMGTLRVVESL</sequence>
<accession>A0AAU7CM29</accession>
<dbReference type="EMBL" id="CP155447">
    <property type="protein sequence ID" value="XBH06276.1"/>
    <property type="molecule type" value="Genomic_DNA"/>
</dbReference>